<feature type="compositionally biased region" description="Polar residues" evidence="1">
    <location>
        <begin position="33"/>
        <end position="49"/>
    </location>
</feature>
<name>A0AAW2VWH9_9LAMI</name>
<dbReference type="EMBL" id="JACGWN010000009">
    <property type="protein sequence ID" value="KAL0432317.1"/>
    <property type="molecule type" value="Genomic_DNA"/>
</dbReference>
<evidence type="ECO:0000313" key="2">
    <source>
        <dbReference type="EMBL" id="KAL0432317.1"/>
    </source>
</evidence>
<feature type="region of interest" description="Disordered" evidence="1">
    <location>
        <begin position="18"/>
        <end position="58"/>
    </location>
</feature>
<reference evidence="2" key="1">
    <citation type="submission" date="2020-06" db="EMBL/GenBank/DDBJ databases">
        <authorList>
            <person name="Li T."/>
            <person name="Hu X."/>
            <person name="Zhang T."/>
            <person name="Song X."/>
            <person name="Zhang H."/>
            <person name="Dai N."/>
            <person name="Sheng W."/>
            <person name="Hou X."/>
            <person name="Wei L."/>
        </authorList>
    </citation>
    <scope>NUCLEOTIDE SEQUENCE</scope>
    <source>
        <strain evidence="2">KEN1</strain>
        <tissue evidence="2">Leaf</tissue>
    </source>
</reference>
<organism evidence="2">
    <name type="scientific">Sesamum latifolium</name>
    <dbReference type="NCBI Taxonomy" id="2727402"/>
    <lineage>
        <taxon>Eukaryota</taxon>
        <taxon>Viridiplantae</taxon>
        <taxon>Streptophyta</taxon>
        <taxon>Embryophyta</taxon>
        <taxon>Tracheophyta</taxon>
        <taxon>Spermatophyta</taxon>
        <taxon>Magnoliopsida</taxon>
        <taxon>eudicotyledons</taxon>
        <taxon>Gunneridae</taxon>
        <taxon>Pentapetalae</taxon>
        <taxon>asterids</taxon>
        <taxon>lamiids</taxon>
        <taxon>Lamiales</taxon>
        <taxon>Pedaliaceae</taxon>
        <taxon>Sesamum</taxon>
    </lineage>
</organism>
<accession>A0AAW2VWH9</accession>
<gene>
    <name evidence="2" type="ORF">Slati_2566000</name>
</gene>
<proteinExistence type="predicted"/>
<protein>
    <submittedName>
        <fullName evidence="2">Uncharacterized protein</fullName>
    </submittedName>
</protein>
<dbReference type="AlphaFoldDB" id="A0AAW2VWH9"/>
<comment type="caution">
    <text evidence="2">The sequence shown here is derived from an EMBL/GenBank/DDBJ whole genome shotgun (WGS) entry which is preliminary data.</text>
</comment>
<sequence length="128" mass="14366">MEALTATSAGAVSLPMFSAKKSRGPSSRRLLRCSTSPKNDSDNINTNSEPDIKPDSSDSRLVPVLRNRTLSKARAVCFSVKRLSLLARIRSWNWMFWLEFGSSWTVNFNLLNSDYLKLFTLQDAAMGF</sequence>
<reference evidence="2" key="2">
    <citation type="journal article" date="2024" name="Plant">
        <title>Genomic evolution and insights into agronomic trait innovations of Sesamum species.</title>
        <authorList>
            <person name="Miao H."/>
            <person name="Wang L."/>
            <person name="Qu L."/>
            <person name="Liu H."/>
            <person name="Sun Y."/>
            <person name="Le M."/>
            <person name="Wang Q."/>
            <person name="Wei S."/>
            <person name="Zheng Y."/>
            <person name="Lin W."/>
            <person name="Duan Y."/>
            <person name="Cao H."/>
            <person name="Xiong S."/>
            <person name="Wang X."/>
            <person name="Wei L."/>
            <person name="Li C."/>
            <person name="Ma Q."/>
            <person name="Ju M."/>
            <person name="Zhao R."/>
            <person name="Li G."/>
            <person name="Mu C."/>
            <person name="Tian Q."/>
            <person name="Mei H."/>
            <person name="Zhang T."/>
            <person name="Gao T."/>
            <person name="Zhang H."/>
        </authorList>
    </citation>
    <scope>NUCLEOTIDE SEQUENCE</scope>
    <source>
        <strain evidence="2">KEN1</strain>
    </source>
</reference>
<evidence type="ECO:0000256" key="1">
    <source>
        <dbReference type="SAM" id="MobiDB-lite"/>
    </source>
</evidence>